<dbReference type="Proteomes" id="UP000014760">
    <property type="component" value="Unassembled WGS sequence"/>
</dbReference>
<feature type="transmembrane region" description="Helical" evidence="5">
    <location>
        <begin position="109"/>
        <end position="132"/>
    </location>
</feature>
<protein>
    <recommendedName>
        <fullName evidence="9">Tetraspanin</fullName>
    </recommendedName>
</protein>
<dbReference type="AlphaFoldDB" id="R7VC72"/>
<dbReference type="GO" id="GO:0016020">
    <property type="term" value="C:membrane"/>
    <property type="evidence" value="ECO:0007669"/>
    <property type="project" value="UniProtKB-SubCell"/>
</dbReference>
<comment type="subcellular location">
    <subcellularLocation>
        <location evidence="1">Membrane</location>
        <topology evidence="1">Multi-pass membrane protein</topology>
    </subcellularLocation>
</comment>
<keyword evidence="2 5" id="KW-0812">Transmembrane</keyword>
<dbReference type="Pfam" id="PF00335">
    <property type="entry name" value="Tetraspanin"/>
    <property type="match status" value="1"/>
</dbReference>
<accession>R7VC72</accession>
<evidence type="ECO:0008006" key="9">
    <source>
        <dbReference type="Google" id="ProtNLM"/>
    </source>
</evidence>
<reference evidence="7" key="3">
    <citation type="submission" date="2015-06" db="UniProtKB">
        <authorList>
            <consortium name="EnsemblMetazoa"/>
        </authorList>
    </citation>
    <scope>IDENTIFICATION</scope>
</reference>
<sequence>MVISQSGYVRCEQCVIKKCDVRKPAKKKKQSGEKTVYKLVILWIITSCLLASTSTYLAFRCHLDASLIALTGNVLSRVNSFLYVSTWLCFFTGILGPILVAFVCVSLRPAFSVAITSIAFCCLVIPCVTLYTEVFIQVMRSMNVTSIQQLSSTGNLKVSPELTSILEQEMWMSLNNFTWNGNDDVSKAWDDVHLELQCCGVSGPDDWRSKRSAAGWICDDVVPEKCYKQYFERRKRLFDCKHIHNGGCFPKAMRIIEAALKHAFLRIFLAIIVMGAWTVLSISCALIWFYLRLKHAKPQQARRKSLSVPSAATMATLSIEES</sequence>
<dbReference type="EMBL" id="KB294932">
    <property type="protein sequence ID" value="ELU13916.1"/>
    <property type="molecule type" value="Genomic_DNA"/>
</dbReference>
<evidence type="ECO:0000313" key="7">
    <source>
        <dbReference type="EnsemblMetazoa" id="CapteP185314"/>
    </source>
</evidence>
<dbReference type="SUPFAM" id="SSF48652">
    <property type="entry name" value="Tetraspanin"/>
    <property type="match status" value="1"/>
</dbReference>
<gene>
    <name evidence="6" type="ORF">CAPTEDRAFT_185314</name>
</gene>
<proteinExistence type="predicted"/>
<dbReference type="OrthoDB" id="6239677at2759"/>
<evidence type="ECO:0000256" key="1">
    <source>
        <dbReference type="ARBA" id="ARBA00004141"/>
    </source>
</evidence>
<evidence type="ECO:0000313" key="8">
    <source>
        <dbReference type="Proteomes" id="UP000014760"/>
    </source>
</evidence>
<feature type="transmembrane region" description="Helical" evidence="5">
    <location>
        <begin position="263"/>
        <end position="291"/>
    </location>
</feature>
<keyword evidence="8" id="KW-1185">Reference proteome</keyword>
<evidence type="ECO:0000256" key="4">
    <source>
        <dbReference type="ARBA" id="ARBA00023136"/>
    </source>
</evidence>
<dbReference type="HOGENOM" id="CLU_809515_0_0_1"/>
<dbReference type="EnsemblMetazoa" id="CapteT185314">
    <property type="protein sequence ID" value="CapteP185314"/>
    <property type="gene ID" value="CapteG185314"/>
</dbReference>
<evidence type="ECO:0000256" key="2">
    <source>
        <dbReference type="ARBA" id="ARBA00022692"/>
    </source>
</evidence>
<evidence type="ECO:0000313" key="6">
    <source>
        <dbReference type="EMBL" id="ELU13916.1"/>
    </source>
</evidence>
<organism evidence="6">
    <name type="scientific">Capitella teleta</name>
    <name type="common">Polychaete worm</name>
    <dbReference type="NCBI Taxonomy" id="283909"/>
    <lineage>
        <taxon>Eukaryota</taxon>
        <taxon>Metazoa</taxon>
        <taxon>Spiralia</taxon>
        <taxon>Lophotrochozoa</taxon>
        <taxon>Annelida</taxon>
        <taxon>Polychaeta</taxon>
        <taxon>Sedentaria</taxon>
        <taxon>Scolecida</taxon>
        <taxon>Capitellidae</taxon>
        <taxon>Capitella</taxon>
    </lineage>
</organism>
<feature type="transmembrane region" description="Helical" evidence="5">
    <location>
        <begin position="80"/>
        <end position="103"/>
    </location>
</feature>
<dbReference type="Gene3D" id="1.10.1450.10">
    <property type="entry name" value="Tetraspanin"/>
    <property type="match status" value="1"/>
</dbReference>
<evidence type="ECO:0000256" key="5">
    <source>
        <dbReference type="SAM" id="Phobius"/>
    </source>
</evidence>
<reference evidence="8" key="1">
    <citation type="submission" date="2012-12" db="EMBL/GenBank/DDBJ databases">
        <authorList>
            <person name="Hellsten U."/>
            <person name="Grimwood J."/>
            <person name="Chapman J.A."/>
            <person name="Shapiro H."/>
            <person name="Aerts A."/>
            <person name="Otillar R.P."/>
            <person name="Terry A.Y."/>
            <person name="Boore J.L."/>
            <person name="Simakov O."/>
            <person name="Marletaz F."/>
            <person name="Cho S.-J."/>
            <person name="Edsinger-Gonzales E."/>
            <person name="Havlak P."/>
            <person name="Kuo D.-H."/>
            <person name="Larsson T."/>
            <person name="Lv J."/>
            <person name="Arendt D."/>
            <person name="Savage R."/>
            <person name="Osoegawa K."/>
            <person name="de Jong P."/>
            <person name="Lindberg D.R."/>
            <person name="Seaver E.C."/>
            <person name="Weisblat D.A."/>
            <person name="Putnam N.H."/>
            <person name="Grigoriev I.V."/>
            <person name="Rokhsar D.S."/>
        </authorList>
    </citation>
    <scope>NUCLEOTIDE SEQUENCE</scope>
    <source>
        <strain evidence="8">I ESC-2004</strain>
    </source>
</reference>
<evidence type="ECO:0000256" key="3">
    <source>
        <dbReference type="ARBA" id="ARBA00022989"/>
    </source>
</evidence>
<feature type="transmembrane region" description="Helical" evidence="5">
    <location>
        <begin position="40"/>
        <end position="59"/>
    </location>
</feature>
<reference evidence="6 8" key="2">
    <citation type="journal article" date="2013" name="Nature">
        <title>Insights into bilaterian evolution from three spiralian genomes.</title>
        <authorList>
            <person name="Simakov O."/>
            <person name="Marletaz F."/>
            <person name="Cho S.J."/>
            <person name="Edsinger-Gonzales E."/>
            <person name="Havlak P."/>
            <person name="Hellsten U."/>
            <person name="Kuo D.H."/>
            <person name="Larsson T."/>
            <person name="Lv J."/>
            <person name="Arendt D."/>
            <person name="Savage R."/>
            <person name="Osoegawa K."/>
            <person name="de Jong P."/>
            <person name="Grimwood J."/>
            <person name="Chapman J.A."/>
            <person name="Shapiro H."/>
            <person name="Aerts A."/>
            <person name="Otillar R.P."/>
            <person name="Terry A.Y."/>
            <person name="Boore J.L."/>
            <person name="Grigoriev I.V."/>
            <person name="Lindberg D.R."/>
            <person name="Seaver E.C."/>
            <person name="Weisblat D.A."/>
            <person name="Putnam N.H."/>
            <person name="Rokhsar D.S."/>
        </authorList>
    </citation>
    <scope>NUCLEOTIDE SEQUENCE</scope>
    <source>
        <strain evidence="6 8">I ESC-2004</strain>
    </source>
</reference>
<dbReference type="CDD" id="cd03127">
    <property type="entry name" value="tetraspanin_LEL"/>
    <property type="match status" value="1"/>
</dbReference>
<dbReference type="EMBL" id="AMQN01018809">
    <property type="status" value="NOT_ANNOTATED_CDS"/>
    <property type="molecule type" value="Genomic_DNA"/>
</dbReference>
<dbReference type="InterPro" id="IPR008952">
    <property type="entry name" value="Tetraspanin_EC2_sf"/>
</dbReference>
<dbReference type="InterPro" id="IPR018499">
    <property type="entry name" value="Tetraspanin/Peripherin"/>
</dbReference>
<name>R7VC72_CAPTE</name>
<keyword evidence="4 5" id="KW-0472">Membrane</keyword>
<keyword evidence="3 5" id="KW-1133">Transmembrane helix</keyword>